<dbReference type="Proteomes" id="UP000094569">
    <property type="component" value="Unassembled WGS sequence"/>
</dbReference>
<keyword evidence="4" id="KW-1185">Reference proteome</keyword>
<evidence type="ECO:0000256" key="1">
    <source>
        <dbReference type="SAM" id="MobiDB-lite"/>
    </source>
</evidence>
<dbReference type="InterPro" id="IPR018306">
    <property type="entry name" value="Phage_T5_Orf172_DNA-bd"/>
</dbReference>
<dbReference type="AlphaFoldDB" id="A0A1E3BCZ3"/>
<dbReference type="PANTHER" id="PTHR28094">
    <property type="entry name" value="MEIOTICALLY UP-REGULATED GENE 113 PROTEIN"/>
    <property type="match status" value="1"/>
</dbReference>
<feature type="region of interest" description="Disordered" evidence="1">
    <location>
        <begin position="1"/>
        <end position="82"/>
    </location>
</feature>
<proteinExistence type="predicted"/>
<name>A0A1E3BCZ3_ASPCR</name>
<comment type="caution">
    <text evidence="3">The sequence shown here is derived from an EMBL/GenBank/DDBJ whole genome shotgun (WGS) entry which is preliminary data.</text>
</comment>
<evidence type="ECO:0000313" key="4">
    <source>
        <dbReference type="Proteomes" id="UP000094569"/>
    </source>
</evidence>
<accession>A0A1E3BCZ3</accession>
<dbReference type="SMART" id="SM00974">
    <property type="entry name" value="T5orf172"/>
    <property type="match status" value="1"/>
</dbReference>
<dbReference type="EMBL" id="JXNT01000005">
    <property type="protein sequence ID" value="ODM18843.1"/>
    <property type="molecule type" value="Genomic_DNA"/>
</dbReference>
<sequence length="488" mass="55929">MSLTDTTHGNMVSKTTLADISPPSSPPQTDELKKTARNKYEEKHRSSRILPALPTPPTSPPPKVSKSMSEDKALAEDETKPNFSQLKTKLGIGNWKCGCTTLGGGPCRNRIPSPKKADINTQIWSLENPSHSSQKLRDELYKLAELVHCRLHNNRAQMCSRVDNWRNAFPLEESIEEQIERTLRYYPARCVGVVEEGIPCQEKIGGRCVQNRAKTINKVLIPDIYLNDDNLGYFLRVLKENMFCHQHIDNQGHEKVAIWKKEIQKIRKERDPALLAPQSASLLPDRDPATYWPQEFDTTPFDIIATSDKSNRFKSSSLEIKKKLAEPLKPKNQEEGYLYAYEVEGNAGFVKIGYTRRTLEERLEEWAFDCNRKPKALYPIRSSLRVAVPNAHRVEALCHTELKNRNIKVDCHGCLKPHIEWFQVSPEEAIAVIQKWSMWMLTSPYKPESHETSAALILKDQEREKVKCINQFMKELSDMVVDRHSSEK</sequence>
<feature type="compositionally biased region" description="Polar residues" evidence="1">
    <location>
        <begin position="1"/>
        <end position="18"/>
    </location>
</feature>
<dbReference type="OrthoDB" id="3511049at2759"/>
<feature type="compositionally biased region" description="Basic and acidic residues" evidence="1">
    <location>
        <begin position="68"/>
        <end position="80"/>
    </location>
</feature>
<dbReference type="STRING" id="573508.A0A1E3BCZ3"/>
<organism evidence="3 4">
    <name type="scientific">Aspergillus cristatus</name>
    <name type="common">Chinese Fuzhuan brick tea-fermentation fungus</name>
    <name type="synonym">Eurotium cristatum</name>
    <dbReference type="NCBI Taxonomy" id="573508"/>
    <lineage>
        <taxon>Eukaryota</taxon>
        <taxon>Fungi</taxon>
        <taxon>Dikarya</taxon>
        <taxon>Ascomycota</taxon>
        <taxon>Pezizomycotina</taxon>
        <taxon>Eurotiomycetes</taxon>
        <taxon>Eurotiomycetidae</taxon>
        <taxon>Eurotiales</taxon>
        <taxon>Aspergillaceae</taxon>
        <taxon>Aspergillus</taxon>
        <taxon>Aspergillus subgen. Aspergillus</taxon>
    </lineage>
</organism>
<feature type="domain" description="Bacteriophage T5 Orf172 DNA-binding" evidence="2">
    <location>
        <begin position="344"/>
        <end position="436"/>
    </location>
</feature>
<protein>
    <recommendedName>
        <fullName evidence="2">Bacteriophage T5 Orf172 DNA-binding domain-containing protein</fullName>
    </recommendedName>
</protein>
<evidence type="ECO:0000313" key="3">
    <source>
        <dbReference type="EMBL" id="ODM18843.1"/>
    </source>
</evidence>
<gene>
    <name evidence="3" type="ORF">SI65_05460</name>
</gene>
<dbReference type="Pfam" id="PF10544">
    <property type="entry name" value="T5orf172"/>
    <property type="match status" value="1"/>
</dbReference>
<reference evidence="3 4" key="1">
    <citation type="journal article" date="2016" name="BMC Genomics">
        <title>Comparative genomic and transcriptomic analyses of the Fuzhuan brick tea-fermentation fungus Aspergillus cristatus.</title>
        <authorList>
            <person name="Ge Y."/>
            <person name="Wang Y."/>
            <person name="Liu Y."/>
            <person name="Tan Y."/>
            <person name="Ren X."/>
            <person name="Zhang X."/>
            <person name="Hyde K.D."/>
            <person name="Liu Y."/>
            <person name="Liu Z."/>
        </authorList>
    </citation>
    <scope>NUCLEOTIDE SEQUENCE [LARGE SCALE GENOMIC DNA]</scope>
    <source>
        <strain evidence="3 4">GZAAS20.1005</strain>
    </source>
</reference>
<dbReference type="VEuPathDB" id="FungiDB:SI65_05460"/>
<feature type="compositionally biased region" description="Basic and acidic residues" evidence="1">
    <location>
        <begin position="30"/>
        <end position="44"/>
    </location>
</feature>
<dbReference type="PANTHER" id="PTHR28094:SF1">
    <property type="entry name" value="MEIOTICALLY UP-REGULATED GENE 113 PROTEIN"/>
    <property type="match status" value="1"/>
</dbReference>
<dbReference type="InterPro" id="IPR053006">
    <property type="entry name" value="Meiosis_regulatory"/>
</dbReference>
<evidence type="ECO:0000259" key="2">
    <source>
        <dbReference type="SMART" id="SM00974"/>
    </source>
</evidence>
<feature type="compositionally biased region" description="Pro residues" evidence="1">
    <location>
        <begin position="53"/>
        <end position="63"/>
    </location>
</feature>